<protein>
    <submittedName>
        <fullName evidence="2">Uncharacterized protein</fullName>
    </submittedName>
</protein>
<reference evidence="2" key="2">
    <citation type="submission" date="2025-09" db="UniProtKB">
        <authorList>
            <consortium name="Ensembl"/>
        </authorList>
    </citation>
    <scope>IDENTIFICATION</scope>
</reference>
<reference evidence="2" key="1">
    <citation type="submission" date="2025-08" db="UniProtKB">
        <authorList>
            <consortium name="Ensembl"/>
        </authorList>
    </citation>
    <scope>IDENTIFICATION</scope>
</reference>
<keyword evidence="3" id="KW-1185">Reference proteome</keyword>
<organism evidence="2 3">
    <name type="scientific">Sphenodon punctatus</name>
    <name type="common">Tuatara</name>
    <name type="synonym">Hatteria punctata</name>
    <dbReference type="NCBI Taxonomy" id="8508"/>
    <lineage>
        <taxon>Eukaryota</taxon>
        <taxon>Metazoa</taxon>
        <taxon>Chordata</taxon>
        <taxon>Craniata</taxon>
        <taxon>Vertebrata</taxon>
        <taxon>Euteleostomi</taxon>
        <taxon>Lepidosauria</taxon>
        <taxon>Sphenodontia</taxon>
        <taxon>Sphenodontidae</taxon>
        <taxon>Sphenodon</taxon>
    </lineage>
</organism>
<evidence type="ECO:0000313" key="3">
    <source>
        <dbReference type="Proteomes" id="UP000694392"/>
    </source>
</evidence>
<dbReference type="Ensembl" id="ENSSPUT00000008161.1">
    <property type="protein sequence ID" value="ENSSPUP00000007662.1"/>
    <property type="gene ID" value="ENSSPUG00000005922.1"/>
</dbReference>
<name>A0A8D0GMZ2_SPHPU</name>
<dbReference type="Proteomes" id="UP000694392">
    <property type="component" value="Unplaced"/>
</dbReference>
<evidence type="ECO:0000313" key="2">
    <source>
        <dbReference type="Ensembl" id="ENSSPUP00000007662.1"/>
    </source>
</evidence>
<accession>A0A8D0GMZ2</accession>
<proteinExistence type="predicted"/>
<feature type="compositionally biased region" description="Basic and acidic residues" evidence="1">
    <location>
        <begin position="136"/>
        <end position="147"/>
    </location>
</feature>
<dbReference type="AlphaFoldDB" id="A0A8D0GMZ2"/>
<feature type="region of interest" description="Disordered" evidence="1">
    <location>
        <begin position="102"/>
        <end position="147"/>
    </location>
</feature>
<sequence length="147" mass="16213">MNDASSLLRATCSQFIATLEECMRFANARLAPELYPPSLAPQPSDFVGTKLPHTHRVRRSLSHTGVLSSNRAPEPAQILLSQATAPPKGAVTVLRNLEEMVMFRSQQRNQQGPRPDSPTRTIPEETDEAPQLAQDSPRDPSGSEERQ</sequence>
<evidence type="ECO:0000256" key="1">
    <source>
        <dbReference type="SAM" id="MobiDB-lite"/>
    </source>
</evidence>